<evidence type="ECO:0000313" key="1">
    <source>
        <dbReference type="EMBL" id="MFC6668970.1"/>
    </source>
</evidence>
<organism evidence="1 2">
    <name type="scientific">Marinobacterium aestuariivivens</name>
    <dbReference type="NCBI Taxonomy" id="1698799"/>
    <lineage>
        <taxon>Bacteria</taxon>
        <taxon>Pseudomonadati</taxon>
        <taxon>Pseudomonadota</taxon>
        <taxon>Gammaproteobacteria</taxon>
        <taxon>Oceanospirillales</taxon>
        <taxon>Oceanospirillaceae</taxon>
        <taxon>Marinobacterium</taxon>
    </lineage>
</organism>
<dbReference type="EMBL" id="JBHSWE010000001">
    <property type="protein sequence ID" value="MFC6668970.1"/>
    <property type="molecule type" value="Genomic_DNA"/>
</dbReference>
<keyword evidence="2" id="KW-1185">Reference proteome</keyword>
<accession>A0ABW1ZT94</accession>
<reference evidence="2" key="1">
    <citation type="journal article" date="2019" name="Int. J. Syst. Evol. Microbiol.">
        <title>The Global Catalogue of Microorganisms (GCM) 10K type strain sequencing project: providing services to taxonomists for standard genome sequencing and annotation.</title>
        <authorList>
            <consortium name="The Broad Institute Genomics Platform"/>
            <consortium name="The Broad Institute Genome Sequencing Center for Infectious Disease"/>
            <person name="Wu L."/>
            <person name="Ma J."/>
        </authorList>
    </citation>
    <scope>NUCLEOTIDE SEQUENCE [LARGE SCALE GENOMIC DNA]</scope>
    <source>
        <strain evidence="2">NBRC 111756</strain>
    </source>
</reference>
<sequence>MQSWERVAFMNRYLAGTLAPRLQLDLIPGLRCAAHFAIVAPRPPQPWMIICRRVARCSGCG</sequence>
<proteinExistence type="predicted"/>
<dbReference type="Proteomes" id="UP001596422">
    <property type="component" value="Unassembled WGS sequence"/>
</dbReference>
<protein>
    <submittedName>
        <fullName evidence="1">Uncharacterized protein</fullName>
    </submittedName>
</protein>
<gene>
    <name evidence="1" type="ORF">ACFQDL_01750</name>
</gene>
<evidence type="ECO:0000313" key="2">
    <source>
        <dbReference type="Proteomes" id="UP001596422"/>
    </source>
</evidence>
<name>A0ABW1ZT94_9GAMM</name>
<comment type="caution">
    <text evidence="1">The sequence shown here is derived from an EMBL/GenBank/DDBJ whole genome shotgun (WGS) entry which is preliminary data.</text>
</comment>